<keyword evidence="7" id="KW-1185">Reference proteome</keyword>
<dbReference type="EC" id="3.6.1.-" evidence="5 6"/>
<dbReference type="Proteomes" id="UP000064525">
    <property type="component" value="Chromosome I"/>
</dbReference>
<dbReference type="PATRIC" id="fig|76936.10.peg.1591"/>
<dbReference type="SUPFAM" id="SSF55811">
    <property type="entry name" value="Nudix"/>
    <property type="match status" value="1"/>
</dbReference>
<dbReference type="GeneID" id="78151792"/>
<dbReference type="GO" id="GO:0008893">
    <property type="term" value="F:guanosine-3',5'-bis(diphosphate) 3'-diphosphatase activity"/>
    <property type="evidence" value="ECO:0007669"/>
    <property type="project" value="TreeGrafter"/>
</dbReference>
<dbReference type="InterPro" id="IPR000086">
    <property type="entry name" value="NUDIX_hydrolase_dom"/>
</dbReference>
<evidence type="ECO:0000256" key="3">
    <source>
        <dbReference type="RuleBase" id="RU003476"/>
    </source>
</evidence>
<accession>A0A099UE22</accession>
<keyword evidence="2 3" id="KW-0378">Hydrolase</keyword>
<reference evidence="6 7" key="1">
    <citation type="journal article" date="2014" name="Genome Announc.">
        <title>Draft genome sequences of eight enterohepatic helicobacter species isolated from both laboratory and wild rodents.</title>
        <authorList>
            <person name="Sheh A."/>
            <person name="Shen Z."/>
            <person name="Fox J.G."/>
        </authorList>
    </citation>
    <scope>NUCLEOTIDE SEQUENCE [LARGE SCALE GENOMIC DNA]</scope>
    <source>
        <strain evidence="6 7">MIT 98-6810</strain>
    </source>
</reference>
<evidence type="ECO:0000256" key="1">
    <source>
        <dbReference type="ARBA" id="ARBA00001936"/>
    </source>
</evidence>
<dbReference type="GO" id="GO:0019693">
    <property type="term" value="P:ribose phosphate metabolic process"/>
    <property type="evidence" value="ECO:0007669"/>
    <property type="project" value="TreeGrafter"/>
</dbReference>
<dbReference type="PROSITE" id="PS51462">
    <property type="entry name" value="NUDIX"/>
    <property type="match status" value="1"/>
</dbReference>
<evidence type="ECO:0000256" key="2">
    <source>
        <dbReference type="ARBA" id="ARBA00022801"/>
    </source>
</evidence>
<dbReference type="InterPro" id="IPR015797">
    <property type="entry name" value="NUDIX_hydrolase-like_dom_sf"/>
</dbReference>
<dbReference type="KEGG" id="hty:BN2458_PEG1630"/>
<dbReference type="OrthoDB" id="9810648at2"/>
<dbReference type="AlphaFoldDB" id="A0A099UE22"/>
<name>A0A099UE22_9HELI</name>
<reference evidence="5" key="3">
    <citation type="submission" date="2015-11" db="EMBL/GenBank/DDBJ databases">
        <authorList>
            <person name="Zhang Y."/>
            <person name="Guo Z."/>
        </authorList>
    </citation>
    <scope>NUCLEOTIDE SEQUENCE</scope>
    <source>
        <strain evidence="5">1</strain>
    </source>
</reference>
<dbReference type="RefSeq" id="WP_034327027.1">
    <property type="nucleotide sequence ID" value="NZ_CAJTQN010000002.1"/>
</dbReference>
<dbReference type="PROSITE" id="PS00893">
    <property type="entry name" value="NUDIX_BOX"/>
    <property type="match status" value="1"/>
</dbReference>
<dbReference type="STRING" id="76936.BN2458_PEG1630"/>
<dbReference type="Pfam" id="PF00293">
    <property type="entry name" value="NUDIX"/>
    <property type="match status" value="1"/>
</dbReference>
<dbReference type="EMBL" id="JRPF02000002">
    <property type="protein sequence ID" value="TLD79178.1"/>
    <property type="molecule type" value="Genomic_DNA"/>
</dbReference>
<dbReference type="InterPro" id="IPR020084">
    <property type="entry name" value="NUDIX_hydrolase_CS"/>
</dbReference>
<proteinExistence type="inferred from homology"/>
<dbReference type="EMBL" id="LN907858">
    <property type="protein sequence ID" value="CUU40513.1"/>
    <property type="molecule type" value="Genomic_DNA"/>
</dbReference>
<evidence type="ECO:0000259" key="4">
    <source>
        <dbReference type="PROSITE" id="PS51462"/>
    </source>
</evidence>
<evidence type="ECO:0000313" key="7">
    <source>
        <dbReference type="Proteomes" id="UP000029925"/>
    </source>
</evidence>
<dbReference type="GO" id="GO:0006753">
    <property type="term" value="P:nucleoside phosphate metabolic process"/>
    <property type="evidence" value="ECO:0007669"/>
    <property type="project" value="TreeGrafter"/>
</dbReference>
<dbReference type="InterPro" id="IPR020476">
    <property type="entry name" value="Nudix_hydrolase"/>
</dbReference>
<comment type="cofactor">
    <cofactor evidence="1">
        <name>Mn(2+)</name>
        <dbReference type="ChEBI" id="CHEBI:29035"/>
    </cofactor>
</comment>
<evidence type="ECO:0000313" key="6">
    <source>
        <dbReference type="EMBL" id="TLD79178.1"/>
    </source>
</evidence>
<evidence type="ECO:0000313" key="8">
    <source>
        <dbReference type="Proteomes" id="UP000064525"/>
    </source>
</evidence>
<dbReference type="Gene3D" id="3.90.79.10">
    <property type="entry name" value="Nucleoside Triphosphate Pyrophosphohydrolase"/>
    <property type="match status" value="1"/>
</dbReference>
<organism evidence="5 8">
    <name type="scientific">Helicobacter typhlonius</name>
    <dbReference type="NCBI Taxonomy" id="76936"/>
    <lineage>
        <taxon>Bacteria</taxon>
        <taxon>Pseudomonadati</taxon>
        <taxon>Campylobacterota</taxon>
        <taxon>Epsilonproteobacteria</taxon>
        <taxon>Campylobacterales</taxon>
        <taxon>Helicobacteraceae</taxon>
        <taxon>Helicobacter</taxon>
    </lineage>
</organism>
<feature type="domain" description="Nudix hydrolase" evidence="4">
    <location>
        <begin position="13"/>
        <end position="156"/>
    </location>
</feature>
<comment type="similarity">
    <text evidence="3">Belongs to the Nudix hydrolase family.</text>
</comment>
<reference evidence="8" key="2">
    <citation type="submission" date="2015-11" db="EMBL/GenBank/DDBJ databases">
        <authorList>
            <person name="Anvar S.Y."/>
        </authorList>
    </citation>
    <scope>NUCLEOTIDE SEQUENCE [LARGE SCALE GENOMIC DNA]</scope>
</reference>
<protein>
    <submittedName>
        <fullName evidence="5">Adenosine (5')-pentaphospho-(5'')-adenosine pyrophosphohydrolase</fullName>
        <ecNumber evidence="5 6">3.6.1.-</ecNumber>
    </submittedName>
    <submittedName>
        <fullName evidence="6">RNA pyrophosphohydrolase</fullName>
    </submittedName>
</protein>
<dbReference type="InterPro" id="IPR022927">
    <property type="entry name" value="RppH"/>
</dbReference>
<dbReference type="Proteomes" id="UP000029925">
    <property type="component" value="Unassembled WGS sequence"/>
</dbReference>
<dbReference type="GO" id="GO:0034432">
    <property type="term" value="F:bis(5'-adenosyl)-pentaphosphatase activity"/>
    <property type="evidence" value="ECO:0007669"/>
    <property type="project" value="TreeGrafter"/>
</dbReference>
<dbReference type="PANTHER" id="PTHR11839:SF22">
    <property type="entry name" value="NUDIX HYDROLASE 26, CHLOROPLASTIC"/>
    <property type="match status" value="1"/>
</dbReference>
<sequence length="164" mass="19448">MSAEQSNDVKPKRYRPNVAAIILSSTYPSEYRFFIAHRTDIKGAWQFPQGGIDEGESPRDALLRELEEEIGTNDVEIISECPEWVQYDFPNTMPKKMYKGYDGQRQKYFLVRIKDESKINLQTDIPEFDKYQFVSIDEIFQYVTHFKRDTYKKILDYFKKEGCI</sequence>
<gene>
    <name evidence="5" type="ORF">BN2458_PEG1630</name>
    <name evidence="6" type="ORF">LS75_002455</name>
</gene>
<dbReference type="PANTHER" id="PTHR11839">
    <property type="entry name" value="UDP/ADP-SUGAR PYROPHOSPHATASE"/>
    <property type="match status" value="1"/>
</dbReference>
<dbReference type="PRINTS" id="PR00502">
    <property type="entry name" value="NUDIXFAMILY"/>
</dbReference>
<dbReference type="NCBIfam" id="NF001936">
    <property type="entry name" value="PRK00714.1-3"/>
    <property type="match status" value="1"/>
</dbReference>
<evidence type="ECO:0000313" key="5">
    <source>
        <dbReference type="EMBL" id="CUU40513.1"/>
    </source>
</evidence>
<dbReference type="CDD" id="cd03671">
    <property type="entry name" value="NUDIX_Ap4A_hydrolase_plant_like"/>
    <property type="match status" value="1"/>
</dbReference>
<dbReference type="NCBIfam" id="NF001938">
    <property type="entry name" value="PRK00714.1-5"/>
    <property type="match status" value="1"/>
</dbReference>